<dbReference type="EMBL" id="JAPDPJ010000015">
    <property type="protein sequence ID" value="MCW3786516.1"/>
    <property type="molecule type" value="Genomic_DNA"/>
</dbReference>
<reference evidence="1" key="1">
    <citation type="submission" date="2022-10" db="EMBL/GenBank/DDBJ databases">
        <authorList>
            <person name="Yu W.X."/>
        </authorList>
    </citation>
    <scope>NUCLEOTIDE SEQUENCE</scope>
    <source>
        <strain evidence="1">AAT</strain>
    </source>
</reference>
<evidence type="ECO:0000313" key="2">
    <source>
        <dbReference type="Proteomes" id="UP001209229"/>
    </source>
</evidence>
<proteinExistence type="predicted"/>
<sequence>MRKIIITQLLLLCAQLFVYGQHHEITHELSFKLGCVAYNNKQTIPNGVKGRVIGLQYSIAKNDNHNNHRSYLLIDFNTGGLNRNVNVYGSQNMYVFYGGKCGVGNEWEIFNQSHCYVNQFYIGGLLESEAEYVVSEKVNNDNGLLGADVFGRWTTGIDFTLRNQTKLKDIVIENFVCVPFVGGGYFPEAPYKSNNVKPSVSYYLHPNDLVFIGRLIQIDYELKVVVPINQMNVCFLYRYKNHTYSKGIENQKYMQHQFGIGIRF</sequence>
<dbReference type="Proteomes" id="UP001209229">
    <property type="component" value="Unassembled WGS sequence"/>
</dbReference>
<accession>A0AAE3M3W3</accession>
<dbReference type="RefSeq" id="WP_301190081.1">
    <property type="nucleotide sequence ID" value="NZ_JAPDPJ010000015.1"/>
</dbReference>
<evidence type="ECO:0000313" key="1">
    <source>
        <dbReference type="EMBL" id="MCW3786516.1"/>
    </source>
</evidence>
<comment type="caution">
    <text evidence="1">The sequence shown here is derived from an EMBL/GenBank/DDBJ whole genome shotgun (WGS) entry which is preliminary data.</text>
</comment>
<gene>
    <name evidence="1" type="ORF">OM075_08560</name>
</gene>
<dbReference type="AlphaFoldDB" id="A0AAE3M3W3"/>
<organism evidence="1 2">
    <name type="scientific">Plebeiibacterium sediminum</name>
    <dbReference type="NCBI Taxonomy" id="2992112"/>
    <lineage>
        <taxon>Bacteria</taxon>
        <taxon>Pseudomonadati</taxon>
        <taxon>Bacteroidota</taxon>
        <taxon>Bacteroidia</taxon>
        <taxon>Marinilabiliales</taxon>
        <taxon>Marinilabiliaceae</taxon>
        <taxon>Plebeiibacterium</taxon>
    </lineage>
</organism>
<keyword evidence="2" id="KW-1185">Reference proteome</keyword>
<protein>
    <submittedName>
        <fullName evidence="1">Uncharacterized protein</fullName>
    </submittedName>
</protein>
<name>A0AAE3M3W3_9BACT</name>